<evidence type="ECO:0000256" key="1">
    <source>
        <dbReference type="ARBA" id="ARBA00001957"/>
    </source>
</evidence>
<dbReference type="GO" id="GO:0005737">
    <property type="term" value="C:cytoplasm"/>
    <property type="evidence" value="ECO:0007669"/>
    <property type="project" value="TreeGrafter"/>
</dbReference>
<accession>A0A2W1LNF7</accession>
<organism evidence="10 11">
    <name type="scientific">Paenibacillus sambharensis</name>
    <dbReference type="NCBI Taxonomy" id="1803190"/>
    <lineage>
        <taxon>Bacteria</taxon>
        <taxon>Bacillati</taxon>
        <taxon>Bacillota</taxon>
        <taxon>Bacilli</taxon>
        <taxon>Bacillales</taxon>
        <taxon>Paenibacillaceae</taxon>
        <taxon>Paenibacillus</taxon>
    </lineage>
</organism>
<dbReference type="InterPro" id="IPR001242">
    <property type="entry name" value="Condensation_dom"/>
</dbReference>
<sequence length="1523" mass="171995">MKAAVENQLFELTHAQKRIWYMEQIYSGHAFHNLSFLVRFQGLVQEQALEQAINHFVRQHAAIRYRMVENQGDVRQYEEPYHPFPVDRLDLYGASNPAAEFVQWAGQEASRPFALNEEPLFRFVIARLSDEESGMYVKIHHIVGDGFSFQLIVDQLYGIYEQYAAAGSADELELPDYLGYIGQEQAYLESGRFLKDRTFWLEQFAALPEWTAASSNRLEGRRRTFFLGQEQTGRVKEWIKQHNSSVNTLFTSLFMIYMHKFYEQQDLVIGTPVSNHTMKFKQVFGMMTSTMPLRLQIDDEAMASAAFIQKVDRQLQKCYKHQKYPYDLLVNELELKKHDIEQLLPFSVNYYHFQLNQDIAGIPTLPQEIYSGSQIYSLQLVISEWHPERGMQLDYDYKTADYSEEEIGLLHESILTLLEQILSAPETPLLELKLLSKPREEELVYSWNSRTAAYPQGRTVIQLFEEQALRTPVRTAVAEAGGVAWTYDELNKRANRMAAYLRKVGIGRGKIAAIMAGHSANTVTAILAVHKAGGAYVPVDPAYPADRVQYMLGTSEAAVLLTDMNLSGKISYSGPVIRLDDDSRFAAEDDANPVHVNEPQDLAYVIFTSGSTGRPKGVMIEHQGLTNYIWWARKVYTDPNGIEIFPLYSSLAFDLTVTSIFTPLVAGHQIIVYPEDEHDFALYRILRDNRATIIKLTPSHLGLFRDMQLEGCSVKKLIVGGEDLKIALCRQIHHQLKGDIRIFNEYGPTETVVGCMIYEFDAERDQGASVPIGVPADNVQIYVLDSRLQPVSVGASGEMYISGDGVARGYMNRPELMEERFLPNPFVPGQRMYRTGDLARFGADGNLHYLGRTDHQVKIRGYRIELAEIEKQLLLHPDVKEAVVIDLEDESGSKALCGYIVPRVENGLAAASPEAASVMDSGLRGCLSAELPQYMIPQHFVYLTEIPLTVNGKVDRARLPQPAPAASGAEMVDACSPQEEALLTVVRDVLGSHELGLGHNFYHAGGDSIKAIQISSKLAERGYRLKVKDMLTSPLLTDMARRIETIQSLQPAGQQQPCSGAVEPVPITSWFFAQAFGEPHYYHQSFLLRLKHQVTGGELRTWLNALIDRHDSLRMNVNLQRNELFYNDRHRSPHPEKLLTEVDLSGLPYEEQSAAIEDISRQVKASLDLQHDLLFRGCLFGLGEGEQRLLLTAHHLVIDGVSWRILLEDLQRIMGGAASGQAAGLKPKTTSYQEWAQALNRLSAAEPHKEEEIWTQEQWSGQLHPPVRIPVDRADGGTLLGECDTVRISLGEEETVKLTTDANKPYQTRTLELLICALTRSLTRWTGGEEAVVMLEGHGREDVLDGIDLSETVGWFTTMYPVRLRREGGDLSSQIKSCKEQLRRIPHNGFYYGIRHYMPPHPALVMEERQLVRFNYLGELDRAFDTPYFELSGESHGPDTGEGNPLTCLVDINAYITGGRLQLDIGYSTGQFRPETIRYFAEHLEQGIRDIIQHCVLTEQVDFTPSDFGTVNISQEDLDLLFE</sequence>
<dbReference type="Gene3D" id="1.10.1200.10">
    <property type="entry name" value="ACP-like"/>
    <property type="match status" value="1"/>
</dbReference>
<name>A0A2W1LNF7_9BACL</name>
<dbReference type="GO" id="GO:0043041">
    <property type="term" value="P:amino acid activation for nonribosomal peptide biosynthetic process"/>
    <property type="evidence" value="ECO:0007669"/>
    <property type="project" value="TreeGrafter"/>
</dbReference>
<keyword evidence="7" id="KW-0045">Antibiotic biosynthesis</keyword>
<dbReference type="GO" id="GO:0031177">
    <property type="term" value="F:phosphopantetheine binding"/>
    <property type="evidence" value="ECO:0007669"/>
    <property type="project" value="TreeGrafter"/>
</dbReference>
<dbReference type="Gene3D" id="3.40.50.980">
    <property type="match status" value="2"/>
</dbReference>
<dbReference type="NCBIfam" id="TIGR01720">
    <property type="entry name" value="NRPS-para261"/>
    <property type="match status" value="1"/>
</dbReference>
<dbReference type="InterPro" id="IPR023213">
    <property type="entry name" value="CAT-like_dom_sf"/>
</dbReference>
<dbReference type="GO" id="GO:0044550">
    <property type="term" value="P:secondary metabolite biosynthetic process"/>
    <property type="evidence" value="ECO:0007669"/>
    <property type="project" value="UniProtKB-ARBA"/>
</dbReference>
<evidence type="ECO:0000256" key="7">
    <source>
        <dbReference type="ARBA" id="ARBA00023194"/>
    </source>
</evidence>
<dbReference type="OrthoDB" id="9765680at2"/>
<dbReference type="Gene3D" id="3.30.559.10">
    <property type="entry name" value="Chloramphenicol acetyltransferase-like domain"/>
    <property type="match status" value="2"/>
</dbReference>
<proteinExistence type="inferred from homology"/>
<comment type="caution">
    <text evidence="10">The sequence shown here is derived from an EMBL/GenBank/DDBJ whole genome shotgun (WGS) entry which is preliminary data.</text>
</comment>
<dbReference type="PANTHER" id="PTHR45527">
    <property type="entry name" value="NONRIBOSOMAL PEPTIDE SYNTHETASE"/>
    <property type="match status" value="1"/>
</dbReference>
<feature type="domain" description="Carrier" evidence="9">
    <location>
        <begin position="973"/>
        <end position="1047"/>
    </location>
</feature>
<evidence type="ECO:0000256" key="3">
    <source>
        <dbReference type="ARBA" id="ARBA00022450"/>
    </source>
</evidence>
<evidence type="ECO:0000256" key="4">
    <source>
        <dbReference type="ARBA" id="ARBA00022553"/>
    </source>
</evidence>
<dbReference type="InterPro" id="IPR020845">
    <property type="entry name" value="AMP-binding_CS"/>
</dbReference>
<keyword evidence="5" id="KW-0436">Ligase</keyword>
<dbReference type="InterPro" id="IPR025110">
    <property type="entry name" value="AMP-bd_C"/>
</dbReference>
<dbReference type="InterPro" id="IPR010060">
    <property type="entry name" value="NRPS_synth"/>
</dbReference>
<dbReference type="SUPFAM" id="SSF52777">
    <property type="entry name" value="CoA-dependent acyltransferases"/>
    <property type="match status" value="4"/>
</dbReference>
<keyword evidence="8" id="KW-0511">Multifunctional enzyme</keyword>
<keyword evidence="4" id="KW-0597">Phosphoprotein</keyword>
<dbReference type="Gene3D" id="3.30.559.30">
    <property type="entry name" value="Nonribosomal peptide synthetase, condensation domain"/>
    <property type="match status" value="2"/>
</dbReference>
<dbReference type="Gene3D" id="2.30.38.10">
    <property type="entry name" value="Luciferase, Domain 3"/>
    <property type="match status" value="1"/>
</dbReference>
<evidence type="ECO:0000313" key="10">
    <source>
        <dbReference type="EMBL" id="PZD92947.1"/>
    </source>
</evidence>
<dbReference type="CDD" id="cd19534">
    <property type="entry name" value="E_NRPS"/>
    <property type="match status" value="1"/>
</dbReference>
<dbReference type="Pfam" id="PF00668">
    <property type="entry name" value="Condensation"/>
    <property type="match status" value="2"/>
</dbReference>
<keyword evidence="11" id="KW-1185">Reference proteome</keyword>
<dbReference type="InterPro" id="IPR009081">
    <property type="entry name" value="PP-bd_ACP"/>
</dbReference>
<dbReference type="GO" id="GO:0016874">
    <property type="term" value="F:ligase activity"/>
    <property type="evidence" value="ECO:0007669"/>
    <property type="project" value="UniProtKB-KW"/>
</dbReference>
<evidence type="ECO:0000256" key="2">
    <source>
        <dbReference type="ARBA" id="ARBA00006432"/>
    </source>
</evidence>
<reference evidence="10 11" key="1">
    <citation type="submission" date="2018-06" db="EMBL/GenBank/DDBJ databases">
        <title>Paenibacillus imtechensis sp. nov.</title>
        <authorList>
            <person name="Pinnaka A.K."/>
            <person name="Singh H."/>
            <person name="Kaur M."/>
        </authorList>
    </citation>
    <scope>NUCLEOTIDE SEQUENCE [LARGE SCALE GENOMIC DNA]</scope>
    <source>
        <strain evidence="10 11">SMB1</strain>
    </source>
</reference>
<evidence type="ECO:0000256" key="6">
    <source>
        <dbReference type="ARBA" id="ARBA00022737"/>
    </source>
</evidence>
<dbReference type="PROSITE" id="PS00455">
    <property type="entry name" value="AMP_BINDING"/>
    <property type="match status" value="1"/>
</dbReference>
<evidence type="ECO:0000313" key="11">
    <source>
        <dbReference type="Proteomes" id="UP000249522"/>
    </source>
</evidence>
<dbReference type="PROSITE" id="PS00012">
    <property type="entry name" value="PHOSPHOPANTETHEINE"/>
    <property type="match status" value="1"/>
</dbReference>
<dbReference type="PANTHER" id="PTHR45527:SF1">
    <property type="entry name" value="FATTY ACID SYNTHASE"/>
    <property type="match status" value="1"/>
</dbReference>
<dbReference type="InterPro" id="IPR036736">
    <property type="entry name" value="ACP-like_sf"/>
</dbReference>
<dbReference type="FunFam" id="2.30.38.10:FF:000001">
    <property type="entry name" value="Non-ribosomal peptide synthetase PvdI"/>
    <property type="match status" value="1"/>
</dbReference>
<dbReference type="Pfam" id="PF00550">
    <property type="entry name" value="PP-binding"/>
    <property type="match status" value="1"/>
</dbReference>
<dbReference type="PROSITE" id="PS50075">
    <property type="entry name" value="CARRIER"/>
    <property type="match status" value="1"/>
</dbReference>
<evidence type="ECO:0000256" key="8">
    <source>
        <dbReference type="ARBA" id="ARBA00023268"/>
    </source>
</evidence>
<dbReference type="InterPro" id="IPR010071">
    <property type="entry name" value="AA_adenyl_dom"/>
</dbReference>
<dbReference type="RefSeq" id="WP_111149772.1">
    <property type="nucleotide sequence ID" value="NZ_QKRB01000062.1"/>
</dbReference>
<dbReference type="EMBL" id="QKRB01000062">
    <property type="protein sequence ID" value="PZD92947.1"/>
    <property type="molecule type" value="Genomic_DNA"/>
</dbReference>
<dbReference type="Pfam" id="PF00501">
    <property type="entry name" value="AMP-binding"/>
    <property type="match status" value="1"/>
</dbReference>
<comment type="similarity">
    <text evidence="2">Belongs to the ATP-dependent AMP-binding enzyme family.</text>
</comment>
<dbReference type="InterPro" id="IPR045851">
    <property type="entry name" value="AMP-bd_C_sf"/>
</dbReference>
<dbReference type="NCBIfam" id="TIGR01733">
    <property type="entry name" value="AA-adenyl-dom"/>
    <property type="match status" value="1"/>
</dbReference>
<dbReference type="Pfam" id="PF13193">
    <property type="entry name" value="AMP-binding_C"/>
    <property type="match status" value="1"/>
</dbReference>
<dbReference type="GO" id="GO:0008610">
    <property type="term" value="P:lipid biosynthetic process"/>
    <property type="evidence" value="ECO:0007669"/>
    <property type="project" value="UniProtKB-ARBA"/>
</dbReference>
<gene>
    <name evidence="10" type="ORF">DNH61_25435</name>
</gene>
<dbReference type="Gene3D" id="3.30.300.30">
    <property type="match status" value="1"/>
</dbReference>
<evidence type="ECO:0000259" key="9">
    <source>
        <dbReference type="PROSITE" id="PS50075"/>
    </source>
</evidence>
<dbReference type="GO" id="GO:0017000">
    <property type="term" value="P:antibiotic biosynthetic process"/>
    <property type="evidence" value="ECO:0007669"/>
    <property type="project" value="UniProtKB-KW"/>
</dbReference>
<dbReference type="SUPFAM" id="SSF47336">
    <property type="entry name" value="ACP-like"/>
    <property type="match status" value="1"/>
</dbReference>
<keyword evidence="3" id="KW-0596">Phosphopantetheine</keyword>
<dbReference type="FunFam" id="3.40.50.12780:FF:000012">
    <property type="entry name" value="Non-ribosomal peptide synthetase"/>
    <property type="match status" value="1"/>
</dbReference>
<dbReference type="FunFam" id="3.30.300.30:FF:000010">
    <property type="entry name" value="Enterobactin synthetase component F"/>
    <property type="match status" value="1"/>
</dbReference>
<dbReference type="SUPFAM" id="SSF56801">
    <property type="entry name" value="Acetyl-CoA synthetase-like"/>
    <property type="match status" value="1"/>
</dbReference>
<protein>
    <submittedName>
        <fullName evidence="10">Non-ribosomal peptide synthetase</fullName>
    </submittedName>
</protein>
<dbReference type="InterPro" id="IPR006162">
    <property type="entry name" value="Ppantetheine_attach_site"/>
</dbReference>
<dbReference type="Proteomes" id="UP000249522">
    <property type="component" value="Unassembled WGS sequence"/>
</dbReference>
<dbReference type="InterPro" id="IPR000873">
    <property type="entry name" value="AMP-dep_synth/lig_dom"/>
</dbReference>
<comment type="cofactor">
    <cofactor evidence="1">
        <name>pantetheine 4'-phosphate</name>
        <dbReference type="ChEBI" id="CHEBI:47942"/>
    </cofactor>
</comment>
<keyword evidence="6" id="KW-0677">Repeat</keyword>
<evidence type="ECO:0000256" key="5">
    <source>
        <dbReference type="ARBA" id="ARBA00022598"/>
    </source>
</evidence>
<dbReference type="FunFam" id="3.40.50.980:FF:000001">
    <property type="entry name" value="Non-ribosomal peptide synthetase"/>
    <property type="match status" value="1"/>
</dbReference>